<dbReference type="Gene3D" id="1.20.58.1020">
    <property type="match status" value="1"/>
</dbReference>
<sequence length="204" mass="22925">MDPTELEFLAEDELITIVPRVRMEAVDLLDSQVEILFPAFISVVGPFQPNVPVDVPYWIALFLRQQQKCRLMPPSWLSVTQLSEFKEAEDNDTGCTTPPHPHYAELAILLLQHASDDISDREEIRTLVKDIWDARVGKFVASVNSFILSGAVTARVSQLTPLELSTARNLLTNSLDQLAVIRTTRQRYESKTNLSQSSLSMADV</sequence>
<gene>
    <name evidence="8" type="ORF">HDID_LOCUS787</name>
</gene>
<comment type="subunit">
    <text evidence="5">Component of the GINS complex.</text>
</comment>
<dbReference type="AlphaFoldDB" id="A0A0R3S989"/>
<comment type="subcellular location">
    <subcellularLocation>
        <location evidence="1 5">Nucleus</location>
    </subcellularLocation>
</comment>
<evidence type="ECO:0000313" key="9">
    <source>
        <dbReference type="Proteomes" id="UP000274504"/>
    </source>
</evidence>
<evidence type="ECO:0000256" key="4">
    <source>
        <dbReference type="ARBA" id="ARBA00023242"/>
    </source>
</evidence>
<evidence type="ECO:0000259" key="6">
    <source>
        <dbReference type="Pfam" id="PF05916"/>
    </source>
</evidence>
<dbReference type="PIRSF" id="PIRSF028998">
    <property type="entry name" value="GINS_Psf2_subgr"/>
    <property type="match status" value="1"/>
</dbReference>
<evidence type="ECO:0000256" key="2">
    <source>
        <dbReference type="ARBA" id="ARBA00010565"/>
    </source>
</evidence>
<comment type="similarity">
    <text evidence="2 5">Belongs to the GINS2/PSF2 family.</text>
</comment>
<dbReference type="PANTHER" id="PTHR12772:SF0">
    <property type="entry name" value="DNA REPLICATION COMPLEX GINS PROTEIN PSF2"/>
    <property type="match status" value="1"/>
</dbReference>
<dbReference type="OrthoDB" id="1938138at2759"/>
<evidence type="ECO:0000256" key="3">
    <source>
        <dbReference type="ARBA" id="ARBA00022705"/>
    </source>
</evidence>
<dbReference type="Pfam" id="PF25005">
    <property type="entry name" value="PSF2_N"/>
    <property type="match status" value="1"/>
</dbReference>
<dbReference type="GO" id="GO:0006260">
    <property type="term" value="P:DNA replication"/>
    <property type="evidence" value="ECO:0007669"/>
    <property type="project" value="UniProtKB-KW"/>
</dbReference>
<dbReference type="EMBL" id="UYSG01000116">
    <property type="protein sequence ID" value="VDL18014.1"/>
    <property type="molecule type" value="Genomic_DNA"/>
</dbReference>
<evidence type="ECO:0000256" key="5">
    <source>
        <dbReference type="PIRNR" id="PIRNR028998"/>
    </source>
</evidence>
<dbReference type="FunFam" id="1.20.58.1020:FF:000001">
    <property type="entry name" value="DNA replication complex GINS protein PSF2"/>
    <property type="match status" value="1"/>
</dbReference>
<name>A0A0R3S989_HYMDI</name>
<dbReference type="CDD" id="cd11712">
    <property type="entry name" value="GINS_A_psf2"/>
    <property type="match status" value="1"/>
</dbReference>
<organism evidence="10">
    <name type="scientific">Hymenolepis diminuta</name>
    <name type="common">Rat tapeworm</name>
    <dbReference type="NCBI Taxonomy" id="6216"/>
    <lineage>
        <taxon>Eukaryota</taxon>
        <taxon>Metazoa</taxon>
        <taxon>Spiralia</taxon>
        <taxon>Lophotrochozoa</taxon>
        <taxon>Platyhelminthes</taxon>
        <taxon>Cestoda</taxon>
        <taxon>Eucestoda</taxon>
        <taxon>Cyclophyllidea</taxon>
        <taxon>Hymenolepididae</taxon>
        <taxon>Hymenolepis</taxon>
    </lineage>
</organism>
<reference evidence="10" key="1">
    <citation type="submission" date="2017-02" db="UniProtKB">
        <authorList>
            <consortium name="WormBaseParasite"/>
        </authorList>
    </citation>
    <scope>IDENTIFICATION</scope>
</reference>
<dbReference type="SUPFAM" id="SSF160059">
    <property type="entry name" value="PriA/YqbF domain"/>
    <property type="match status" value="1"/>
</dbReference>
<evidence type="ECO:0000313" key="8">
    <source>
        <dbReference type="EMBL" id="VDL18014.1"/>
    </source>
</evidence>
<dbReference type="STRING" id="6216.A0A0R3S989"/>
<dbReference type="Gene3D" id="3.40.5.50">
    <property type="match status" value="1"/>
</dbReference>
<evidence type="ECO:0000256" key="1">
    <source>
        <dbReference type="ARBA" id="ARBA00004123"/>
    </source>
</evidence>
<dbReference type="GO" id="GO:0000811">
    <property type="term" value="C:GINS complex"/>
    <property type="evidence" value="ECO:0007669"/>
    <property type="project" value="TreeGrafter"/>
</dbReference>
<dbReference type="PANTHER" id="PTHR12772">
    <property type="entry name" value="DNA REPLICATION COMPLEX GINS PROTEIN PSF2"/>
    <property type="match status" value="1"/>
</dbReference>
<dbReference type="WBParaSite" id="HDID_0000078601-mRNA-1">
    <property type="protein sequence ID" value="HDID_0000078601-mRNA-1"/>
    <property type="gene ID" value="HDID_0000078601"/>
</dbReference>
<keyword evidence="4 5" id="KW-0539">Nucleus</keyword>
<reference evidence="8 9" key="2">
    <citation type="submission" date="2018-11" db="EMBL/GenBank/DDBJ databases">
        <authorList>
            <consortium name="Pathogen Informatics"/>
        </authorList>
    </citation>
    <scope>NUCLEOTIDE SEQUENCE [LARGE SCALE GENOMIC DNA]</scope>
</reference>
<feature type="domain" description="GINS subunit" evidence="6">
    <location>
        <begin position="76"/>
        <end position="177"/>
    </location>
</feature>
<dbReference type="Pfam" id="PF05916">
    <property type="entry name" value="Sld5"/>
    <property type="match status" value="1"/>
</dbReference>
<dbReference type="SUPFAM" id="SSF158573">
    <property type="entry name" value="GINS helical bundle-like"/>
    <property type="match status" value="1"/>
</dbReference>
<accession>A0A0R3S989</accession>
<dbReference type="InterPro" id="IPR007257">
    <property type="entry name" value="GINS_Psf2"/>
</dbReference>
<dbReference type="InterPro" id="IPR021151">
    <property type="entry name" value="GINS_A"/>
</dbReference>
<dbReference type="CDD" id="cd21694">
    <property type="entry name" value="GINS_B_Psf2"/>
    <property type="match status" value="1"/>
</dbReference>
<keyword evidence="3 5" id="KW-0235">DNA replication</keyword>
<dbReference type="GO" id="GO:0000727">
    <property type="term" value="P:double-strand break repair via break-induced replication"/>
    <property type="evidence" value="ECO:0007669"/>
    <property type="project" value="TreeGrafter"/>
</dbReference>
<dbReference type="Proteomes" id="UP000274504">
    <property type="component" value="Unassembled WGS sequence"/>
</dbReference>
<dbReference type="InterPro" id="IPR056784">
    <property type="entry name" value="PSF2_N"/>
</dbReference>
<evidence type="ECO:0000259" key="7">
    <source>
        <dbReference type="Pfam" id="PF25005"/>
    </source>
</evidence>
<evidence type="ECO:0000313" key="10">
    <source>
        <dbReference type="WBParaSite" id="HDID_0000078601-mRNA-1"/>
    </source>
</evidence>
<feature type="domain" description="DNA replication complex GINS protein PSF2 N-terminal" evidence="7">
    <location>
        <begin position="2"/>
        <end position="71"/>
    </location>
</feature>
<protein>
    <recommendedName>
        <fullName evidence="5">DNA replication complex GINS protein PSF2</fullName>
    </recommendedName>
</protein>
<dbReference type="InterPro" id="IPR036224">
    <property type="entry name" value="GINS_bundle-like_dom_sf"/>
</dbReference>
<proteinExistence type="inferred from homology"/>